<dbReference type="Proteomes" id="UP000799770">
    <property type="component" value="Unassembled WGS sequence"/>
</dbReference>
<proteinExistence type="predicted"/>
<dbReference type="GO" id="GO:0005506">
    <property type="term" value="F:iron ion binding"/>
    <property type="evidence" value="ECO:0007669"/>
    <property type="project" value="InterPro"/>
</dbReference>
<organism evidence="2 3">
    <name type="scientific">Lophiotrema nucula</name>
    <dbReference type="NCBI Taxonomy" id="690887"/>
    <lineage>
        <taxon>Eukaryota</taxon>
        <taxon>Fungi</taxon>
        <taxon>Dikarya</taxon>
        <taxon>Ascomycota</taxon>
        <taxon>Pezizomycotina</taxon>
        <taxon>Dothideomycetes</taxon>
        <taxon>Pleosporomycetidae</taxon>
        <taxon>Pleosporales</taxon>
        <taxon>Lophiotremataceae</taxon>
        <taxon>Lophiotrema</taxon>
    </lineage>
</organism>
<reference evidence="2" key="1">
    <citation type="journal article" date="2020" name="Stud. Mycol.">
        <title>101 Dothideomycetes genomes: a test case for predicting lifestyles and emergence of pathogens.</title>
        <authorList>
            <person name="Haridas S."/>
            <person name="Albert R."/>
            <person name="Binder M."/>
            <person name="Bloem J."/>
            <person name="Labutti K."/>
            <person name="Salamov A."/>
            <person name="Andreopoulos B."/>
            <person name="Baker S."/>
            <person name="Barry K."/>
            <person name="Bills G."/>
            <person name="Bluhm B."/>
            <person name="Cannon C."/>
            <person name="Castanera R."/>
            <person name="Culley D."/>
            <person name="Daum C."/>
            <person name="Ezra D."/>
            <person name="Gonzalez J."/>
            <person name="Henrissat B."/>
            <person name="Kuo A."/>
            <person name="Liang C."/>
            <person name="Lipzen A."/>
            <person name="Lutzoni F."/>
            <person name="Magnuson J."/>
            <person name="Mondo S."/>
            <person name="Nolan M."/>
            <person name="Ohm R."/>
            <person name="Pangilinan J."/>
            <person name="Park H.-J."/>
            <person name="Ramirez L."/>
            <person name="Alfaro M."/>
            <person name="Sun H."/>
            <person name="Tritt A."/>
            <person name="Yoshinaga Y."/>
            <person name="Zwiers L.-H."/>
            <person name="Turgeon B."/>
            <person name="Goodwin S."/>
            <person name="Spatafora J."/>
            <person name="Crous P."/>
            <person name="Grigoriev I."/>
        </authorList>
    </citation>
    <scope>NUCLEOTIDE SEQUENCE</scope>
    <source>
        <strain evidence="2">CBS 627.86</strain>
    </source>
</reference>
<dbReference type="InterPro" id="IPR036396">
    <property type="entry name" value="Cyt_P450_sf"/>
</dbReference>
<feature type="transmembrane region" description="Helical" evidence="1">
    <location>
        <begin position="235"/>
        <end position="256"/>
    </location>
</feature>
<dbReference type="InterPro" id="IPR001128">
    <property type="entry name" value="Cyt_P450"/>
</dbReference>
<dbReference type="GO" id="GO:0004497">
    <property type="term" value="F:monooxygenase activity"/>
    <property type="evidence" value="ECO:0007669"/>
    <property type="project" value="InterPro"/>
</dbReference>
<keyword evidence="1" id="KW-0812">Transmembrane</keyword>
<accession>A0A6A5ZAL2</accession>
<dbReference type="Pfam" id="PF00067">
    <property type="entry name" value="p450"/>
    <property type="match status" value="1"/>
</dbReference>
<dbReference type="GO" id="GO:0016705">
    <property type="term" value="F:oxidoreductase activity, acting on paired donors, with incorporation or reduction of molecular oxygen"/>
    <property type="evidence" value="ECO:0007669"/>
    <property type="project" value="InterPro"/>
</dbReference>
<dbReference type="GO" id="GO:0020037">
    <property type="term" value="F:heme binding"/>
    <property type="evidence" value="ECO:0007669"/>
    <property type="project" value="InterPro"/>
</dbReference>
<protein>
    <submittedName>
        <fullName evidence="2">Cytochrome P450</fullName>
    </submittedName>
</protein>
<dbReference type="PANTHER" id="PTHR24306">
    <property type="match status" value="1"/>
</dbReference>
<evidence type="ECO:0000256" key="1">
    <source>
        <dbReference type="SAM" id="Phobius"/>
    </source>
</evidence>
<keyword evidence="3" id="KW-1185">Reference proteome</keyword>
<keyword evidence="1" id="KW-0472">Membrane</keyword>
<dbReference type="Gene3D" id="1.10.630.10">
    <property type="entry name" value="Cytochrome P450"/>
    <property type="match status" value="1"/>
</dbReference>
<dbReference type="SUPFAM" id="SSF48264">
    <property type="entry name" value="Cytochrome P450"/>
    <property type="match status" value="1"/>
</dbReference>
<dbReference type="EMBL" id="ML977323">
    <property type="protein sequence ID" value="KAF2115471.1"/>
    <property type="molecule type" value="Genomic_DNA"/>
</dbReference>
<dbReference type="AlphaFoldDB" id="A0A6A5ZAL2"/>
<dbReference type="OrthoDB" id="3366823at2759"/>
<dbReference type="PANTHER" id="PTHR24306:SF7">
    <property type="entry name" value="AHBB"/>
    <property type="match status" value="1"/>
</dbReference>
<sequence>MSPSLVKQVLSVQAPVDHEQLAASFMKRVFGDKGAVAATDPSVVFGQMHKIKNQLNRDPFVSRAGDMVASLAEANIFSLVSPLPTQQNWQRFANISPSTTHGFEAEASFFELIRHFVSDMVLPSLFGSAFTRNFPDCAADLFKFDDNFYLFMMGIPSWIPYSSLGESIDARERVKEAMGELHDAVAAVARGEAPPGGHGGRWADLSDVSNVMENRVRGWEEVGGLREAVIATHALLAWVALVNANVVIFWLLFHIYSDAELLRTIRAEIAPFAKVEVEGAKDSSGAQPRLKIDSAGLRKRAVLLQSAMLEVMRLYTLSTSFKNIKEDFLVTESGIDEVVREHGARFTSTKDEGSPCRPGRTYKLRKGDMLCVPMGLHQHDPRYWKDAKRFDAGRFLIQKESLASDAEGTKPPPMLSVDYSRIHAWGVGITMCKGQKFSHREVLDIAAAFLTCWDFEPADPKSGWDHPGMKPSSGTGTPKAEVRVKLRKVVS</sequence>
<gene>
    <name evidence="2" type="ORF">BDV96DRAFT_575538</name>
</gene>
<evidence type="ECO:0000313" key="2">
    <source>
        <dbReference type="EMBL" id="KAF2115471.1"/>
    </source>
</evidence>
<evidence type="ECO:0000313" key="3">
    <source>
        <dbReference type="Proteomes" id="UP000799770"/>
    </source>
</evidence>
<name>A0A6A5ZAL2_9PLEO</name>
<keyword evidence="1" id="KW-1133">Transmembrane helix</keyword>